<dbReference type="Pfam" id="PF03845">
    <property type="entry name" value="Spore_permease"/>
    <property type="match status" value="1"/>
</dbReference>
<dbReference type="RefSeq" id="WP_098866811.1">
    <property type="nucleotide sequence ID" value="NZ_NUFN01000035.1"/>
</dbReference>
<feature type="transmembrane region" description="Helical" evidence="8">
    <location>
        <begin position="42"/>
        <end position="64"/>
    </location>
</feature>
<sequence length="365" mass="42443">MEHSNFKKLTWTEYIIFIHTVQFAGGFLTLPRTLAIAAGTDGWISIVIGWGITSIVGITIIAFLQKKNDMNFPQILKYYFGNFVGNMLTLLFAVYLFIGGASLLLKSVEIIKIWVFPSTPSNQIIVLLLIPFYILSCHGIQAISRYSMVVFFLTMFMPLFLVFALRQDYHPLHLFPILKEGISPIIIAVKDCFTPYAGLEMAYFIYPYLQKKEKAMLGILIANTGTMILYVFITVLCCVYFSLENMKETLWPTLQLLKGIRFPFLERLEIIYIAYYLMIFSKTIYPYLFSSIHLLTNTFPKLNIQKTIVFYCSVLFVLFTIFHPRVNDLFEINSIIDIIVFIFFILFPILICTYAFIFDWIYRRN</sequence>
<feature type="transmembrane region" description="Helical" evidence="8">
    <location>
        <begin position="338"/>
        <end position="362"/>
    </location>
</feature>
<evidence type="ECO:0000256" key="5">
    <source>
        <dbReference type="ARBA" id="ARBA00022692"/>
    </source>
</evidence>
<evidence type="ECO:0000256" key="3">
    <source>
        <dbReference type="ARBA" id="ARBA00022448"/>
    </source>
</evidence>
<keyword evidence="4" id="KW-0309">Germination</keyword>
<name>A0A9X7BVF6_BACTU</name>
<feature type="transmembrane region" description="Helical" evidence="8">
    <location>
        <begin position="308"/>
        <end position="326"/>
    </location>
</feature>
<keyword evidence="3" id="KW-0813">Transport</keyword>
<evidence type="ECO:0000256" key="1">
    <source>
        <dbReference type="ARBA" id="ARBA00004141"/>
    </source>
</evidence>
<protein>
    <submittedName>
        <fullName evidence="9">Spore gernimation protein XA</fullName>
    </submittedName>
</protein>
<dbReference type="GO" id="GO:0016020">
    <property type="term" value="C:membrane"/>
    <property type="evidence" value="ECO:0007669"/>
    <property type="project" value="UniProtKB-SubCell"/>
</dbReference>
<dbReference type="EMBL" id="NUFN01000035">
    <property type="protein sequence ID" value="PGH79728.1"/>
    <property type="molecule type" value="Genomic_DNA"/>
</dbReference>
<comment type="similarity">
    <text evidence="2">Belongs to the amino acid-polyamine-organocation (APC) superfamily. Spore germination protein (SGP) (TC 2.A.3.9) family.</text>
</comment>
<dbReference type="NCBIfam" id="TIGR00912">
    <property type="entry name" value="2A0309"/>
    <property type="match status" value="1"/>
</dbReference>
<feature type="transmembrane region" description="Helical" evidence="8">
    <location>
        <begin position="218"/>
        <end position="243"/>
    </location>
</feature>
<evidence type="ECO:0000313" key="9">
    <source>
        <dbReference type="EMBL" id="PGH79728.1"/>
    </source>
</evidence>
<dbReference type="PANTHER" id="PTHR34975:SF2">
    <property type="entry name" value="SPORE GERMINATION PROTEIN A2"/>
    <property type="match status" value="1"/>
</dbReference>
<dbReference type="Proteomes" id="UP000222944">
    <property type="component" value="Unassembled WGS sequence"/>
</dbReference>
<proteinExistence type="inferred from homology"/>
<feature type="transmembrane region" description="Helical" evidence="8">
    <location>
        <begin position="185"/>
        <end position="206"/>
    </location>
</feature>
<evidence type="ECO:0000256" key="7">
    <source>
        <dbReference type="ARBA" id="ARBA00023136"/>
    </source>
</evidence>
<dbReference type="AlphaFoldDB" id="A0A9X7BVF6"/>
<comment type="subcellular location">
    <subcellularLocation>
        <location evidence="1">Membrane</location>
        <topology evidence="1">Multi-pass membrane protein</topology>
    </subcellularLocation>
</comment>
<feature type="transmembrane region" description="Helical" evidence="8">
    <location>
        <begin position="146"/>
        <end position="165"/>
    </location>
</feature>
<keyword evidence="6 8" id="KW-1133">Transmembrane helix</keyword>
<comment type="caution">
    <text evidence="9">The sequence shown here is derived from an EMBL/GenBank/DDBJ whole genome shotgun (WGS) entry which is preliminary data.</text>
</comment>
<feature type="transmembrane region" description="Helical" evidence="8">
    <location>
        <begin position="76"/>
        <end position="98"/>
    </location>
</feature>
<accession>A0A9X7BVF6</accession>
<feature type="transmembrane region" description="Helical" evidence="8">
    <location>
        <begin position="110"/>
        <end position="134"/>
    </location>
</feature>
<keyword evidence="7 8" id="KW-0472">Membrane</keyword>
<keyword evidence="5 8" id="KW-0812">Transmembrane</keyword>
<dbReference type="PANTHER" id="PTHR34975">
    <property type="entry name" value="SPORE GERMINATION PROTEIN A2"/>
    <property type="match status" value="1"/>
</dbReference>
<feature type="transmembrane region" description="Helical" evidence="8">
    <location>
        <begin position="12"/>
        <end position="30"/>
    </location>
</feature>
<dbReference type="InterPro" id="IPR004761">
    <property type="entry name" value="Spore_GerAB"/>
</dbReference>
<evidence type="ECO:0000256" key="6">
    <source>
        <dbReference type="ARBA" id="ARBA00022989"/>
    </source>
</evidence>
<evidence type="ECO:0000256" key="4">
    <source>
        <dbReference type="ARBA" id="ARBA00022544"/>
    </source>
</evidence>
<evidence type="ECO:0000313" key="10">
    <source>
        <dbReference type="Proteomes" id="UP000222944"/>
    </source>
</evidence>
<evidence type="ECO:0000256" key="2">
    <source>
        <dbReference type="ARBA" id="ARBA00007998"/>
    </source>
</evidence>
<organism evidence="9 10">
    <name type="scientific">Bacillus thuringiensis</name>
    <dbReference type="NCBI Taxonomy" id="1428"/>
    <lineage>
        <taxon>Bacteria</taxon>
        <taxon>Bacillati</taxon>
        <taxon>Bacillota</taxon>
        <taxon>Bacilli</taxon>
        <taxon>Bacillales</taxon>
        <taxon>Bacillaceae</taxon>
        <taxon>Bacillus</taxon>
        <taxon>Bacillus cereus group</taxon>
    </lineage>
</organism>
<gene>
    <name evidence="9" type="ORF">CN899_25280</name>
</gene>
<dbReference type="GO" id="GO:0009847">
    <property type="term" value="P:spore germination"/>
    <property type="evidence" value="ECO:0007669"/>
    <property type="project" value="InterPro"/>
</dbReference>
<feature type="transmembrane region" description="Helical" evidence="8">
    <location>
        <begin position="270"/>
        <end position="288"/>
    </location>
</feature>
<reference evidence="9 10" key="1">
    <citation type="submission" date="2017-09" db="EMBL/GenBank/DDBJ databases">
        <title>Large-scale bioinformatics analysis of Bacillus genomes uncovers conserved roles of natural products in bacterial physiology.</title>
        <authorList>
            <consortium name="Agbiome Team Llc"/>
            <person name="Bleich R.M."/>
            <person name="Grubbs K.J."/>
            <person name="Santa Maria K.C."/>
            <person name="Allen S.E."/>
            <person name="Farag S."/>
            <person name="Shank E.A."/>
            <person name="Bowers A."/>
        </authorList>
    </citation>
    <scope>NUCLEOTIDE SEQUENCE [LARGE SCALE GENOMIC DNA]</scope>
    <source>
        <strain evidence="9 10">AFS058004</strain>
    </source>
</reference>
<evidence type="ECO:0000256" key="8">
    <source>
        <dbReference type="SAM" id="Phobius"/>
    </source>
</evidence>